<evidence type="ECO:0000256" key="1">
    <source>
        <dbReference type="SAM" id="MobiDB-lite"/>
    </source>
</evidence>
<sequence length="512" mass="56465">MEAPSFSLGFDFSFDSQPPEPEPEPEPHSPIHPPPISNGNDLDQQEVPDSDPDTAPDPPRRVFKRLRRGLPPQPPPPPLPQQQPQEPVFNCDDEDIEEFSSQDNDHDRLRVNPHPSTKSYPMCSSSKVSLSGSGFLTPHSSSRVTKRKEPCPDDVPASAKMEAGHSGLMFPKLTSSPLRRFKLLSDSDDSDSDIEEIVVNDQSKNATAPVQQSTTKPKCSVDQDHDLWKDFSPVKKFSIPTPAFDEFCEEYYQSVKNKGVANSGIDAAGSHGTGYPGVNSSCQGEQQLWESEEPLPPAHRYFFHADPRIQQLVRSRLCNFSPLGINRVNQQANVTNIDYMGQFGNGGTSAQKGPAKSSTRGNNRSRNFSAEENFGASEGWVDPRAGGVSQFSNGESSRKKTTKRNGSKKNQTNKASSSNVSYTTTNWVEPKSCTSIPKDAGKRRVQASGQSAGHWFTSPEGRKVYVNKNGQELTGQAAYRQYRRESGAGFRKSKKKTSAKKTNSSKKRTRNT</sequence>
<feature type="compositionally biased region" description="Acidic residues" evidence="1">
    <location>
        <begin position="43"/>
        <end position="54"/>
    </location>
</feature>
<dbReference type="EMBL" id="JASCZI010271870">
    <property type="protein sequence ID" value="MED6216187.1"/>
    <property type="molecule type" value="Genomic_DNA"/>
</dbReference>
<evidence type="ECO:0000313" key="2">
    <source>
        <dbReference type="EMBL" id="MED6216187.1"/>
    </source>
</evidence>
<evidence type="ECO:0000313" key="3">
    <source>
        <dbReference type="Proteomes" id="UP001341840"/>
    </source>
</evidence>
<accession>A0ABU6Z2N4</accession>
<feature type="region of interest" description="Disordered" evidence="1">
    <location>
        <begin position="1"/>
        <end position="163"/>
    </location>
</feature>
<proteinExistence type="predicted"/>
<feature type="compositionally biased region" description="Polar residues" evidence="1">
    <location>
        <begin position="348"/>
        <end position="370"/>
    </location>
</feature>
<protein>
    <submittedName>
        <fullName evidence="2">Uncharacterized protein</fullName>
    </submittedName>
</protein>
<reference evidence="2 3" key="1">
    <citation type="journal article" date="2023" name="Plants (Basel)">
        <title>Bridging the Gap: Combining Genomics and Transcriptomics Approaches to Understand Stylosanthes scabra, an Orphan Legume from the Brazilian Caatinga.</title>
        <authorList>
            <person name="Ferreira-Neto J.R.C."/>
            <person name="da Silva M.D."/>
            <person name="Binneck E."/>
            <person name="de Melo N.F."/>
            <person name="da Silva R.H."/>
            <person name="de Melo A.L.T.M."/>
            <person name="Pandolfi V."/>
            <person name="Bustamante F.O."/>
            <person name="Brasileiro-Vidal A.C."/>
            <person name="Benko-Iseppon A.M."/>
        </authorList>
    </citation>
    <scope>NUCLEOTIDE SEQUENCE [LARGE SCALE GENOMIC DNA]</scope>
    <source>
        <tissue evidence="2">Leaves</tissue>
    </source>
</reference>
<dbReference type="PANTHER" id="PTHR38371:SF1">
    <property type="entry name" value="RHO GTPASE-ACTIVATING PROTEIN"/>
    <property type="match status" value="1"/>
</dbReference>
<feature type="compositionally biased region" description="Basic residues" evidence="1">
    <location>
        <begin position="491"/>
        <end position="512"/>
    </location>
</feature>
<gene>
    <name evidence="2" type="ORF">PIB30_005066</name>
</gene>
<feature type="compositionally biased region" description="Pro residues" evidence="1">
    <location>
        <begin position="71"/>
        <end position="81"/>
    </location>
</feature>
<feature type="region of interest" description="Disordered" evidence="1">
    <location>
        <begin position="202"/>
        <end position="221"/>
    </location>
</feature>
<feature type="compositionally biased region" description="Polar residues" evidence="1">
    <location>
        <begin position="408"/>
        <end position="435"/>
    </location>
</feature>
<keyword evidence="3" id="KW-1185">Reference proteome</keyword>
<feature type="region of interest" description="Disordered" evidence="1">
    <location>
        <begin position="345"/>
        <end position="457"/>
    </location>
</feature>
<feature type="region of interest" description="Disordered" evidence="1">
    <location>
        <begin position="469"/>
        <end position="512"/>
    </location>
</feature>
<feature type="compositionally biased region" description="Acidic residues" evidence="1">
    <location>
        <begin position="91"/>
        <end position="100"/>
    </location>
</feature>
<feature type="compositionally biased region" description="Polar residues" evidence="1">
    <location>
        <begin position="202"/>
        <end position="217"/>
    </location>
</feature>
<name>A0ABU6Z2N4_9FABA</name>
<organism evidence="2 3">
    <name type="scientific">Stylosanthes scabra</name>
    <dbReference type="NCBI Taxonomy" id="79078"/>
    <lineage>
        <taxon>Eukaryota</taxon>
        <taxon>Viridiplantae</taxon>
        <taxon>Streptophyta</taxon>
        <taxon>Embryophyta</taxon>
        <taxon>Tracheophyta</taxon>
        <taxon>Spermatophyta</taxon>
        <taxon>Magnoliopsida</taxon>
        <taxon>eudicotyledons</taxon>
        <taxon>Gunneridae</taxon>
        <taxon>Pentapetalae</taxon>
        <taxon>rosids</taxon>
        <taxon>fabids</taxon>
        <taxon>Fabales</taxon>
        <taxon>Fabaceae</taxon>
        <taxon>Papilionoideae</taxon>
        <taxon>50 kb inversion clade</taxon>
        <taxon>dalbergioids sensu lato</taxon>
        <taxon>Dalbergieae</taxon>
        <taxon>Pterocarpus clade</taxon>
        <taxon>Stylosanthes</taxon>
    </lineage>
</organism>
<feature type="compositionally biased region" description="Polar residues" evidence="1">
    <location>
        <begin position="114"/>
        <end position="123"/>
    </location>
</feature>
<dbReference type="Proteomes" id="UP001341840">
    <property type="component" value="Unassembled WGS sequence"/>
</dbReference>
<feature type="compositionally biased region" description="Low complexity" evidence="1">
    <location>
        <begin position="124"/>
        <end position="133"/>
    </location>
</feature>
<comment type="caution">
    <text evidence="2">The sequence shown here is derived from an EMBL/GenBank/DDBJ whole genome shotgun (WGS) entry which is preliminary data.</text>
</comment>
<feature type="compositionally biased region" description="Low complexity" evidence="1">
    <location>
        <begin position="1"/>
        <end position="16"/>
    </location>
</feature>
<dbReference type="PANTHER" id="PTHR38371">
    <property type="entry name" value="RHO GTPASE-ACTIVATING PROTEIN"/>
    <property type="match status" value="1"/>
</dbReference>